<accession>A0A5C8PR95</accession>
<evidence type="ECO:0000313" key="1">
    <source>
        <dbReference type="EMBL" id="TXL78738.1"/>
    </source>
</evidence>
<proteinExistence type="predicted"/>
<name>A0A5C8PR95_9HYPH</name>
<comment type="caution">
    <text evidence="1">The sequence shown here is derived from an EMBL/GenBank/DDBJ whole genome shotgun (WGS) entry which is preliminary data.</text>
</comment>
<reference evidence="1 2" key="1">
    <citation type="submission" date="2019-06" db="EMBL/GenBank/DDBJ databases">
        <title>New taxonomy in bacterial strain CC-CFT640, isolated from vineyard.</title>
        <authorList>
            <person name="Lin S.-Y."/>
            <person name="Tsai C.-F."/>
            <person name="Young C.-C."/>
        </authorList>
    </citation>
    <scope>NUCLEOTIDE SEQUENCE [LARGE SCALE GENOMIC DNA]</scope>
    <source>
        <strain evidence="1 2">CC-CFT640</strain>
    </source>
</reference>
<dbReference type="EMBL" id="VDUZ01000006">
    <property type="protein sequence ID" value="TXL78738.1"/>
    <property type="molecule type" value="Genomic_DNA"/>
</dbReference>
<protein>
    <submittedName>
        <fullName evidence="1">Uncharacterized protein</fullName>
    </submittedName>
</protein>
<gene>
    <name evidence="1" type="ORF">FHP25_07005</name>
</gene>
<dbReference type="AlphaFoldDB" id="A0A5C8PR95"/>
<organism evidence="1 2">
    <name type="scientific">Vineibacter terrae</name>
    <dbReference type="NCBI Taxonomy" id="2586908"/>
    <lineage>
        <taxon>Bacteria</taxon>
        <taxon>Pseudomonadati</taxon>
        <taxon>Pseudomonadota</taxon>
        <taxon>Alphaproteobacteria</taxon>
        <taxon>Hyphomicrobiales</taxon>
        <taxon>Vineibacter</taxon>
    </lineage>
</organism>
<dbReference type="RefSeq" id="WP_178133351.1">
    <property type="nucleotide sequence ID" value="NZ_VDUZ01000006.1"/>
</dbReference>
<keyword evidence="2" id="KW-1185">Reference proteome</keyword>
<dbReference type="Proteomes" id="UP000321638">
    <property type="component" value="Unassembled WGS sequence"/>
</dbReference>
<sequence length="121" mass="12523">MPSETVNSGGMAGSVAEARLDEQSLHAVPNPLPLTLAGMLAAVGPQAINFGISIGGGEAYLLPNVAARGTLHMHWLMTLSVILETALVYECVKYSICTGRSFFAATNDLSRTGSGRCSGPS</sequence>
<evidence type="ECO:0000313" key="2">
    <source>
        <dbReference type="Proteomes" id="UP000321638"/>
    </source>
</evidence>